<feature type="coiled-coil region" evidence="1">
    <location>
        <begin position="99"/>
        <end position="126"/>
    </location>
</feature>
<sequence length="204" mass="22810">MTVSKGKSKHNTNDAYRSGNESLWDFIKKFDKLCVKADAMTGKEKQLKLEMNSSSDRKLLTDSKASDSKKIVKPVSCSGGKVSNNSSCKGKGILQAGVVEHLNGRLKILEEETKTMKQDILEALEERRELVNDIYEQFQIIHSHLRVRNQVMGESSYDDTLIANSPQDGRIIGTGITEIFLQEPNMSLVTRDLRAGTLEFQESA</sequence>
<dbReference type="Proteomes" id="UP000737018">
    <property type="component" value="Unassembled WGS sequence"/>
</dbReference>
<evidence type="ECO:0000313" key="2">
    <source>
        <dbReference type="EMBL" id="KAF3963216.1"/>
    </source>
</evidence>
<organism evidence="2 3">
    <name type="scientific">Castanea mollissima</name>
    <name type="common">Chinese chestnut</name>
    <dbReference type="NCBI Taxonomy" id="60419"/>
    <lineage>
        <taxon>Eukaryota</taxon>
        <taxon>Viridiplantae</taxon>
        <taxon>Streptophyta</taxon>
        <taxon>Embryophyta</taxon>
        <taxon>Tracheophyta</taxon>
        <taxon>Spermatophyta</taxon>
        <taxon>Magnoliopsida</taxon>
        <taxon>eudicotyledons</taxon>
        <taxon>Gunneridae</taxon>
        <taxon>Pentapetalae</taxon>
        <taxon>rosids</taxon>
        <taxon>fabids</taxon>
        <taxon>Fagales</taxon>
        <taxon>Fagaceae</taxon>
        <taxon>Castanea</taxon>
    </lineage>
</organism>
<keyword evidence="1" id="KW-0175">Coiled coil</keyword>
<name>A0A8J4R051_9ROSI</name>
<reference evidence="2" key="1">
    <citation type="submission" date="2020-03" db="EMBL/GenBank/DDBJ databases">
        <title>Castanea mollissima Vanexum genome sequencing.</title>
        <authorList>
            <person name="Staton M."/>
        </authorList>
    </citation>
    <scope>NUCLEOTIDE SEQUENCE</scope>
    <source>
        <tissue evidence="2">Leaf</tissue>
    </source>
</reference>
<accession>A0A8J4R051</accession>
<proteinExistence type="predicted"/>
<dbReference type="AlphaFoldDB" id="A0A8J4R051"/>
<evidence type="ECO:0000313" key="3">
    <source>
        <dbReference type="Proteomes" id="UP000737018"/>
    </source>
</evidence>
<comment type="caution">
    <text evidence="2">The sequence shown here is derived from an EMBL/GenBank/DDBJ whole genome shotgun (WGS) entry which is preliminary data.</text>
</comment>
<dbReference type="OrthoDB" id="1676631at2759"/>
<protein>
    <submittedName>
        <fullName evidence="2">Uncharacterized protein</fullName>
    </submittedName>
</protein>
<dbReference type="EMBL" id="JRKL02001577">
    <property type="protein sequence ID" value="KAF3963216.1"/>
    <property type="molecule type" value="Genomic_DNA"/>
</dbReference>
<evidence type="ECO:0000256" key="1">
    <source>
        <dbReference type="SAM" id="Coils"/>
    </source>
</evidence>
<keyword evidence="3" id="KW-1185">Reference proteome</keyword>
<gene>
    <name evidence="2" type="ORF">CMV_012374</name>
</gene>